<feature type="non-terminal residue" evidence="1">
    <location>
        <position position="46"/>
    </location>
</feature>
<dbReference type="EMBL" id="BARU01016153">
    <property type="protein sequence ID" value="GAH58927.1"/>
    <property type="molecule type" value="Genomic_DNA"/>
</dbReference>
<organism evidence="1">
    <name type="scientific">marine sediment metagenome</name>
    <dbReference type="NCBI Taxonomy" id="412755"/>
    <lineage>
        <taxon>unclassified sequences</taxon>
        <taxon>metagenomes</taxon>
        <taxon>ecological metagenomes</taxon>
    </lineage>
</organism>
<protein>
    <submittedName>
        <fullName evidence="1">Uncharacterized protein</fullName>
    </submittedName>
</protein>
<proteinExistence type="predicted"/>
<sequence length="46" mass="5158">RITERVRPEDTDPRTEVGIVGDTLNKLLDNVDSALAELAASHRRTR</sequence>
<feature type="non-terminal residue" evidence="1">
    <location>
        <position position="1"/>
    </location>
</feature>
<comment type="caution">
    <text evidence="1">The sequence shown here is derived from an EMBL/GenBank/DDBJ whole genome shotgun (WGS) entry which is preliminary data.</text>
</comment>
<reference evidence="1" key="1">
    <citation type="journal article" date="2014" name="Front. Microbiol.">
        <title>High frequency of phylogenetically diverse reductive dehalogenase-homologous genes in deep subseafloor sedimentary metagenomes.</title>
        <authorList>
            <person name="Kawai M."/>
            <person name="Futagami T."/>
            <person name="Toyoda A."/>
            <person name="Takaki Y."/>
            <person name="Nishi S."/>
            <person name="Hori S."/>
            <person name="Arai W."/>
            <person name="Tsubouchi T."/>
            <person name="Morono Y."/>
            <person name="Uchiyama I."/>
            <person name="Ito T."/>
            <person name="Fujiyama A."/>
            <person name="Inagaki F."/>
            <person name="Takami H."/>
        </authorList>
    </citation>
    <scope>NUCLEOTIDE SEQUENCE</scope>
    <source>
        <strain evidence="1">Expedition CK06-06</strain>
    </source>
</reference>
<dbReference type="AlphaFoldDB" id="X1GP23"/>
<name>X1GP23_9ZZZZ</name>
<evidence type="ECO:0000313" key="1">
    <source>
        <dbReference type="EMBL" id="GAH58927.1"/>
    </source>
</evidence>
<gene>
    <name evidence="1" type="ORF">S03H2_27177</name>
</gene>
<accession>X1GP23</accession>